<keyword evidence="8" id="KW-0479">Metal-binding</keyword>
<feature type="compositionally biased region" description="Low complexity" evidence="13">
    <location>
        <begin position="1"/>
        <end position="13"/>
    </location>
</feature>
<keyword evidence="7" id="KW-0808">Transferase</keyword>
<evidence type="ECO:0000256" key="10">
    <source>
        <dbReference type="ARBA" id="ARBA00022833"/>
    </source>
</evidence>
<dbReference type="CDD" id="cd16615">
    <property type="entry name" value="RING-HC_ZNF598"/>
    <property type="match status" value="1"/>
</dbReference>
<comment type="subcellular location">
    <subcellularLocation>
        <location evidence="2">Cytoplasm</location>
    </subcellularLocation>
</comment>
<dbReference type="PANTHER" id="PTHR22938:SF0">
    <property type="entry name" value="E3 UBIQUITIN-PROTEIN LIGASE ZNF598"/>
    <property type="match status" value="1"/>
</dbReference>
<evidence type="ECO:0000256" key="3">
    <source>
        <dbReference type="ARBA" id="ARBA00004906"/>
    </source>
</evidence>
<feature type="region of interest" description="Disordered" evidence="13">
    <location>
        <begin position="626"/>
        <end position="778"/>
    </location>
</feature>
<evidence type="ECO:0000313" key="16">
    <source>
        <dbReference type="Proteomes" id="UP000214365"/>
    </source>
</evidence>
<dbReference type="PROSITE" id="PS50089">
    <property type="entry name" value="ZF_RING_2"/>
    <property type="match status" value="1"/>
</dbReference>
<evidence type="ECO:0000256" key="1">
    <source>
        <dbReference type="ARBA" id="ARBA00000900"/>
    </source>
</evidence>
<dbReference type="Pfam" id="PF23230">
    <property type="entry name" value="zf-C2H2_13"/>
    <property type="match status" value="1"/>
</dbReference>
<feature type="region of interest" description="Disordered" evidence="13">
    <location>
        <begin position="385"/>
        <end position="429"/>
    </location>
</feature>
<evidence type="ECO:0000313" key="15">
    <source>
        <dbReference type="EMBL" id="OKL61780.1"/>
    </source>
</evidence>
<evidence type="ECO:0000259" key="14">
    <source>
        <dbReference type="PROSITE" id="PS50089"/>
    </source>
</evidence>
<proteinExistence type="inferred from homology"/>
<dbReference type="Proteomes" id="UP000214365">
    <property type="component" value="Unassembled WGS sequence"/>
</dbReference>
<comment type="similarity">
    <text evidence="11">Belongs to the ZNF598/HEL2 family.</text>
</comment>
<dbReference type="EMBL" id="LFMY01000003">
    <property type="protein sequence ID" value="OKL61780.1"/>
    <property type="molecule type" value="Genomic_DNA"/>
</dbReference>
<feature type="compositionally biased region" description="Basic and acidic residues" evidence="13">
    <location>
        <begin position="403"/>
        <end position="417"/>
    </location>
</feature>
<reference evidence="15 16" key="1">
    <citation type="submission" date="2015-06" db="EMBL/GenBank/DDBJ databases">
        <title>Talaromyces atroroseus IBT 11181 draft genome.</title>
        <authorList>
            <person name="Rasmussen K.B."/>
            <person name="Rasmussen S."/>
            <person name="Petersen B."/>
            <person name="Sicheritz-Ponten T."/>
            <person name="Mortensen U.H."/>
            <person name="Thrane U."/>
        </authorList>
    </citation>
    <scope>NUCLEOTIDE SEQUENCE [LARGE SCALE GENOMIC DNA]</scope>
    <source>
        <strain evidence="15 16">IBT 11181</strain>
    </source>
</reference>
<dbReference type="AlphaFoldDB" id="A0A225ALJ8"/>
<feature type="compositionally biased region" description="Polar residues" evidence="13">
    <location>
        <begin position="444"/>
        <end position="462"/>
    </location>
</feature>
<name>A0A225ALJ8_TALAT</name>
<gene>
    <name evidence="15" type="ORF">UA08_02437</name>
</gene>
<dbReference type="InterPro" id="IPR044288">
    <property type="entry name" value="ZNF598/HEL2"/>
</dbReference>
<evidence type="ECO:0000256" key="6">
    <source>
        <dbReference type="ARBA" id="ARBA00022553"/>
    </source>
</evidence>
<dbReference type="OrthoDB" id="3838338at2759"/>
<keyword evidence="9 12" id="KW-0863">Zinc-finger</keyword>
<feature type="region of interest" description="Disordered" evidence="13">
    <location>
        <begin position="444"/>
        <end position="480"/>
    </location>
</feature>
<dbReference type="PANTHER" id="PTHR22938">
    <property type="entry name" value="ZINC FINGER PROTEIN 598"/>
    <property type="match status" value="1"/>
</dbReference>
<dbReference type="GO" id="GO:0005737">
    <property type="term" value="C:cytoplasm"/>
    <property type="evidence" value="ECO:0007669"/>
    <property type="project" value="UniProtKB-SubCell"/>
</dbReference>
<dbReference type="GO" id="GO:0061630">
    <property type="term" value="F:ubiquitin protein ligase activity"/>
    <property type="evidence" value="ECO:0007669"/>
    <property type="project" value="UniProtKB-EC"/>
</dbReference>
<comment type="catalytic activity">
    <reaction evidence="1">
        <text>S-ubiquitinyl-[E2 ubiquitin-conjugating enzyme]-L-cysteine + [acceptor protein]-L-lysine = [E2 ubiquitin-conjugating enzyme]-L-cysteine + N(6)-ubiquitinyl-[acceptor protein]-L-lysine.</text>
        <dbReference type="EC" id="2.3.2.27"/>
    </reaction>
</comment>
<keyword evidence="16" id="KW-1185">Reference proteome</keyword>
<comment type="caution">
    <text evidence="15">The sequence shown here is derived from an EMBL/GenBank/DDBJ whole genome shotgun (WGS) entry which is preliminary data.</text>
</comment>
<evidence type="ECO:0000256" key="5">
    <source>
        <dbReference type="ARBA" id="ARBA00022490"/>
    </source>
</evidence>
<keyword evidence="10" id="KW-0862">Zinc</keyword>
<evidence type="ECO:0000256" key="2">
    <source>
        <dbReference type="ARBA" id="ARBA00004496"/>
    </source>
</evidence>
<dbReference type="GO" id="GO:0008270">
    <property type="term" value="F:zinc ion binding"/>
    <property type="evidence" value="ECO:0007669"/>
    <property type="project" value="UniProtKB-KW"/>
</dbReference>
<dbReference type="GO" id="GO:0072344">
    <property type="term" value="P:rescue of stalled ribosome"/>
    <property type="evidence" value="ECO:0007669"/>
    <property type="project" value="InterPro"/>
</dbReference>
<feature type="compositionally biased region" description="Basic and acidic residues" evidence="13">
    <location>
        <begin position="32"/>
        <end position="46"/>
    </location>
</feature>
<accession>A0A225ALJ8</accession>
<dbReference type="GeneID" id="31002192"/>
<evidence type="ECO:0000256" key="9">
    <source>
        <dbReference type="ARBA" id="ARBA00022771"/>
    </source>
</evidence>
<feature type="compositionally biased region" description="Basic and acidic residues" evidence="13">
    <location>
        <begin position="59"/>
        <end position="68"/>
    </location>
</feature>
<feature type="compositionally biased region" description="Polar residues" evidence="13">
    <location>
        <begin position="667"/>
        <end position="683"/>
    </location>
</feature>
<dbReference type="GO" id="GO:0016567">
    <property type="term" value="P:protein ubiquitination"/>
    <property type="evidence" value="ECO:0007669"/>
    <property type="project" value="TreeGrafter"/>
</dbReference>
<evidence type="ECO:0000256" key="12">
    <source>
        <dbReference type="PROSITE-ProRule" id="PRU00175"/>
    </source>
</evidence>
<dbReference type="SUPFAM" id="SSF57850">
    <property type="entry name" value="RING/U-box"/>
    <property type="match status" value="1"/>
</dbReference>
<dbReference type="InterPro" id="IPR013087">
    <property type="entry name" value="Znf_C2H2_type"/>
</dbReference>
<keyword evidence="5" id="KW-0963">Cytoplasm</keyword>
<dbReference type="PROSITE" id="PS00028">
    <property type="entry name" value="ZINC_FINGER_C2H2_1"/>
    <property type="match status" value="1"/>
</dbReference>
<dbReference type="EC" id="2.3.2.27" evidence="4"/>
<feature type="compositionally biased region" description="Polar residues" evidence="13">
    <location>
        <begin position="627"/>
        <end position="636"/>
    </location>
</feature>
<dbReference type="Gene3D" id="3.30.40.10">
    <property type="entry name" value="Zinc/RING finger domain, C3HC4 (zinc finger)"/>
    <property type="match status" value="1"/>
</dbReference>
<evidence type="ECO:0000256" key="7">
    <source>
        <dbReference type="ARBA" id="ARBA00022679"/>
    </source>
</evidence>
<feature type="domain" description="RING-type" evidence="14">
    <location>
        <begin position="119"/>
        <end position="159"/>
    </location>
</feature>
<dbReference type="InterPro" id="IPR056437">
    <property type="entry name" value="Znf-C2H2_ZNF598/HEL2"/>
</dbReference>
<keyword evidence="6" id="KW-0597">Phosphoprotein</keyword>
<dbReference type="Pfam" id="PF23202">
    <property type="entry name" value="PAH_ZNF598"/>
    <property type="match status" value="1"/>
</dbReference>
<sequence length="778" mass="84920">MADQASAGPRNSNAGGGGRRRGGGRGASHSSNRTEHHRSDDQREGNTRNSRGRGGRRGRGNEGSDRNHPRASPPGSGPEGTGTSGDHPTGDAITGKGEATVGTQVVATATDEPDDGEVCFICASKVVHTSVAPCNHRTCHICALRLRVLYKTKACAHCRTESPFVIFTDDPVKRFEDFKGPQIARTDDNLGIKYENDDIFGDTVILLRYNCPDASCDVACLGWPDLHRHVKSKHGRSMCDLCTRNKKVFTHEHELFTIAQLRKHEKYGDDTPGAIDQSGFKGHPECEFCRERFYGDDELYTHCRDKHERCHICDRRPGNRQHQYYINYDALEDHFQKDHFLCLDKECLDKKFVVFESEMDLKAHQLETHPNGLSKDARRDARTVNISTFDYRAPYQPQRQRRGGREGRGAGRGRDPNAESLPISSAQPLRRDELAYQRQMAIQSAQSVSTRSFGGQLTSRETPVTRPTPSQTPSATPPVPPVTAGIENLTLNNASISTLSPQDQARQLRHAAVIERASNLLQNDASKLSEFRTRVSNYRTSTISANDLIDSFFSLFDTPTSELGKLIKELAEIYENDNKRTGLLSAWNNWRAINEDYPALPGASGGMLPGLSSSTIGSGGKRVLRLKSSTAQSSRSAVGRAGSISSNPFPPLSTPTTTKRAAATVPAWNSTPATRPSVMTTSYARPAPRASTGPAPRTTDRNAFPALPAAPKPNTLMAGLTRGTVRWDDRRGPAPAAWGNEDTNSGASTSGDTDEVGVSTGGKKGKGKKGKQVLFQFG</sequence>
<dbReference type="RefSeq" id="XP_020121901.1">
    <property type="nucleotide sequence ID" value="XM_020264479.1"/>
</dbReference>
<dbReference type="Pfam" id="PF25447">
    <property type="entry name" value="RING_ZNF598"/>
    <property type="match status" value="1"/>
</dbReference>
<dbReference type="STRING" id="1441469.A0A225ALJ8"/>
<evidence type="ECO:0000256" key="8">
    <source>
        <dbReference type="ARBA" id="ARBA00022723"/>
    </source>
</evidence>
<dbReference type="InterPro" id="IPR057634">
    <property type="entry name" value="PAH_ZNF598/HEL2"/>
</dbReference>
<evidence type="ECO:0000256" key="11">
    <source>
        <dbReference type="ARBA" id="ARBA00035113"/>
    </source>
</evidence>
<dbReference type="InterPro" id="IPR001841">
    <property type="entry name" value="Znf_RING"/>
</dbReference>
<dbReference type="InterPro" id="IPR013083">
    <property type="entry name" value="Znf_RING/FYVE/PHD"/>
</dbReference>
<organism evidence="15 16">
    <name type="scientific">Talaromyces atroroseus</name>
    <dbReference type="NCBI Taxonomy" id="1441469"/>
    <lineage>
        <taxon>Eukaryota</taxon>
        <taxon>Fungi</taxon>
        <taxon>Dikarya</taxon>
        <taxon>Ascomycota</taxon>
        <taxon>Pezizomycotina</taxon>
        <taxon>Eurotiomycetes</taxon>
        <taxon>Eurotiomycetidae</taxon>
        <taxon>Eurotiales</taxon>
        <taxon>Trichocomaceae</taxon>
        <taxon>Talaromyces</taxon>
        <taxon>Talaromyces sect. Trachyspermi</taxon>
    </lineage>
</organism>
<evidence type="ECO:0000256" key="4">
    <source>
        <dbReference type="ARBA" id="ARBA00012483"/>
    </source>
</evidence>
<protein>
    <recommendedName>
        <fullName evidence="4">RING-type E3 ubiquitin transferase</fullName>
        <ecNumber evidence="4">2.3.2.27</ecNumber>
    </recommendedName>
</protein>
<feature type="region of interest" description="Disordered" evidence="13">
    <location>
        <begin position="1"/>
        <end position="99"/>
    </location>
</feature>
<dbReference type="SMART" id="SM00355">
    <property type="entry name" value="ZnF_C2H2"/>
    <property type="match status" value="4"/>
</dbReference>
<feature type="compositionally biased region" description="Polar residues" evidence="13">
    <location>
        <begin position="741"/>
        <end position="751"/>
    </location>
</feature>
<dbReference type="GO" id="GO:0043022">
    <property type="term" value="F:ribosome binding"/>
    <property type="evidence" value="ECO:0007669"/>
    <property type="project" value="TreeGrafter"/>
</dbReference>
<comment type="pathway">
    <text evidence="3">Protein modification; protein ubiquitination.</text>
</comment>
<dbReference type="InterPro" id="IPR041888">
    <property type="entry name" value="RING-HC_ZNF598/HEL2"/>
</dbReference>
<evidence type="ECO:0000256" key="13">
    <source>
        <dbReference type="SAM" id="MobiDB-lite"/>
    </source>
</evidence>